<protein>
    <submittedName>
        <fullName evidence="2">GNAT family protein</fullName>
    </submittedName>
</protein>
<dbReference type="PROSITE" id="PS51186">
    <property type="entry name" value="GNAT"/>
    <property type="match status" value="1"/>
</dbReference>
<evidence type="ECO:0000259" key="1">
    <source>
        <dbReference type="PROSITE" id="PS51186"/>
    </source>
</evidence>
<dbReference type="InterPro" id="IPR051908">
    <property type="entry name" value="Ribosomal_N-acetyltransferase"/>
</dbReference>
<organism evidence="2 3">
    <name type="scientific">Aerococcus kribbianus</name>
    <dbReference type="NCBI Taxonomy" id="2999064"/>
    <lineage>
        <taxon>Bacteria</taxon>
        <taxon>Bacillati</taxon>
        <taxon>Bacillota</taxon>
        <taxon>Bacilli</taxon>
        <taxon>Lactobacillales</taxon>
        <taxon>Aerococcaceae</taxon>
        <taxon>Aerococcus</taxon>
    </lineage>
</organism>
<dbReference type="Pfam" id="PF13302">
    <property type="entry name" value="Acetyltransf_3"/>
    <property type="match status" value="1"/>
</dbReference>
<dbReference type="GO" id="GO:1990189">
    <property type="term" value="F:protein N-terminal-serine acetyltransferase activity"/>
    <property type="evidence" value="ECO:0007669"/>
    <property type="project" value="TreeGrafter"/>
</dbReference>
<dbReference type="AlphaFoldDB" id="A0A9X3JFL9"/>
<accession>A0A9X3JFL9</accession>
<reference evidence="2" key="1">
    <citation type="submission" date="2022-12" db="EMBL/GenBank/DDBJ databases">
        <title>Description and comparative metabolic analysis of Aerococcus sp. nov., isolated from the feces of a pig.</title>
        <authorList>
            <person name="Chang Y.-H."/>
        </authorList>
    </citation>
    <scope>NUCLEOTIDE SEQUENCE</scope>
    <source>
        <strain evidence="2">YH-aer222</strain>
    </source>
</reference>
<sequence>MENYFKQDLGQDIYLLYPDISMASEVFALINSDRHHLRSYLDFIDATQKVSDEENYIKSKLQGIAANTDRLYFLAYQDKIVGCIDLHCINWQTQSAEIGYWLHSSVTGQGLMTVAVNHLVNLAFKQMGLNRLEIHAAVDNLPSNALAKRCDFRLEGCARSSRLLYGQLIDMNHYAILKSDR</sequence>
<dbReference type="RefSeq" id="WP_268752414.1">
    <property type="nucleotide sequence ID" value="NZ_JAPRFQ010000002.1"/>
</dbReference>
<gene>
    <name evidence="2" type="ORF">OW157_05800</name>
</gene>
<dbReference type="SUPFAM" id="SSF55729">
    <property type="entry name" value="Acyl-CoA N-acyltransferases (Nat)"/>
    <property type="match status" value="1"/>
</dbReference>
<dbReference type="Gene3D" id="3.40.630.30">
    <property type="match status" value="1"/>
</dbReference>
<keyword evidence="3" id="KW-1185">Reference proteome</keyword>
<dbReference type="InterPro" id="IPR000182">
    <property type="entry name" value="GNAT_dom"/>
</dbReference>
<dbReference type="CDD" id="cd04301">
    <property type="entry name" value="NAT_SF"/>
    <property type="match status" value="1"/>
</dbReference>
<comment type="caution">
    <text evidence="2">The sequence shown here is derived from an EMBL/GenBank/DDBJ whole genome shotgun (WGS) entry which is preliminary data.</text>
</comment>
<dbReference type="GO" id="GO:0005737">
    <property type="term" value="C:cytoplasm"/>
    <property type="evidence" value="ECO:0007669"/>
    <property type="project" value="TreeGrafter"/>
</dbReference>
<dbReference type="Proteomes" id="UP001146670">
    <property type="component" value="Unassembled WGS sequence"/>
</dbReference>
<dbReference type="EMBL" id="JAPRFR010000002">
    <property type="protein sequence ID" value="MCZ0726086.1"/>
    <property type="molecule type" value="Genomic_DNA"/>
</dbReference>
<name>A0A9X3JFL9_9LACT</name>
<proteinExistence type="predicted"/>
<dbReference type="PANTHER" id="PTHR43441">
    <property type="entry name" value="RIBOSOMAL-PROTEIN-SERINE ACETYLTRANSFERASE"/>
    <property type="match status" value="1"/>
</dbReference>
<dbReference type="PANTHER" id="PTHR43441:SF11">
    <property type="entry name" value="RIBOSOMAL-PROTEIN-SERINE ACETYLTRANSFERASE"/>
    <property type="match status" value="1"/>
</dbReference>
<evidence type="ECO:0000313" key="3">
    <source>
        <dbReference type="Proteomes" id="UP001146670"/>
    </source>
</evidence>
<dbReference type="GO" id="GO:0008999">
    <property type="term" value="F:protein-N-terminal-alanine acetyltransferase activity"/>
    <property type="evidence" value="ECO:0007669"/>
    <property type="project" value="TreeGrafter"/>
</dbReference>
<dbReference type="InterPro" id="IPR016181">
    <property type="entry name" value="Acyl_CoA_acyltransferase"/>
</dbReference>
<evidence type="ECO:0000313" key="2">
    <source>
        <dbReference type="EMBL" id="MCZ0726086.1"/>
    </source>
</evidence>
<feature type="domain" description="N-acetyltransferase" evidence="1">
    <location>
        <begin position="24"/>
        <end position="170"/>
    </location>
</feature>